<evidence type="ECO:0000256" key="5">
    <source>
        <dbReference type="ARBA" id="ARBA00022824"/>
    </source>
</evidence>
<feature type="transmembrane region" description="Helical" evidence="11">
    <location>
        <begin position="499"/>
        <end position="517"/>
    </location>
</feature>
<dbReference type="InterPro" id="IPR014371">
    <property type="entry name" value="Oat_ACAT_DAG_ARE"/>
</dbReference>
<reference evidence="12" key="1">
    <citation type="submission" date="2021-11" db="EMBL/GenBank/DDBJ databases">
        <authorList>
            <person name="Herlambang A."/>
            <person name="Guo Y."/>
            <person name="Takashima Y."/>
            <person name="Nishizawa T."/>
        </authorList>
    </citation>
    <scope>NUCLEOTIDE SEQUENCE</scope>
    <source>
        <strain evidence="12">E1425</strain>
    </source>
</reference>
<feature type="compositionally biased region" description="Low complexity" evidence="10">
    <location>
        <begin position="395"/>
        <end position="408"/>
    </location>
</feature>
<feature type="region of interest" description="Disordered" evidence="10">
    <location>
        <begin position="370"/>
        <end position="423"/>
    </location>
</feature>
<feature type="compositionally biased region" description="Low complexity" evidence="10">
    <location>
        <begin position="158"/>
        <end position="172"/>
    </location>
</feature>
<sequence>MTADPDCALLTPPADPSPRTLLKDMDNHSQEIVDEEDTTLTQTTTTTTTKIPKGLKSLKGLDTLVNQHSVSHHHQSQSTTPSDGNGSEQEDQTGADSGLPVEGDTTMTNKTQSTFATFRAPPTSLSSSAAKDLSSLAFSKLPGQQKNDNGSPSGGELSGSPSNSSLASTRSSAGPGTPSSTEGYHISTTTITTKKRKVRRPTFEPRSSRLDPEALTKNQDPFRGFHTLFWIVMGAYGVITFDEEWTRVGKAFGGTLFSSFSQDAIMLAVSDFGLVLSTGVAFLLIKIIAKGWIRYQNVGMVVQHCVQLLFLLVAIAWTIWRDWPWVQSGFFTLHAITMLMKIHSYIAYNGELSEKLILLKKAEQAYAQHKKDDAMTADDHNTTDDQPHDTEADTSSESSSPLQGSPSPNDTTTDSDQDLTAHRHHRLASEAAAALLQEPATLNSNVLAAEIEELRSDLKCQNGELWPANVTIANFVDYLIVPSLIYELQYPRTTKIRPMYVFEKSVATLGTFTLLYLTTEHYIYPVVFDPTISPLRALVLLLIPFMMNYLMIFYIIFECICNAFAELSRFADRNFYEDWWNCVSFDEWARKWNKPVHHFLLRHVYDSSIESFHLSKSNAALATFFLSSCVHELVMMVVTRKVRLYLFVLQMFQLPLIWMGNNKTVREKPRLANALFWLGMFCGPPLLGVAYCYA</sequence>
<dbReference type="OrthoDB" id="10039049at2759"/>
<evidence type="ECO:0000256" key="10">
    <source>
        <dbReference type="SAM" id="MobiDB-lite"/>
    </source>
</evidence>
<keyword evidence="13" id="KW-1185">Reference proteome</keyword>
<feature type="transmembrane region" description="Helical" evidence="11">
    <location>
        <begin position="265"/>
        <end position="289"/>
    </location>
</feature>
<reference evidence="12" key="2">
    <citation type="journal article" date="2022" name="Microbiol. Resour. Announc.">
        <title>Whole-Genome Sequence of Entomortierella parvispora E1425, a Mucoromycotan Fungus Associated with Burkholderiaceae-Related Endosymbiotic Bacteria.</title>
        <authorList>
            <person name="Herlambang A."/>
            <person name="Guo Y."/>
            <person name="Takashima Y."/>
            <person name="Narisawa K."/>
            <person name="Ohta H."/>
            <person name="Nishizawa T."/>
        </authorList>
    </citation>
    <scope>NUCLEOTIDE SEQUENCE</scope>
    <source>
        <strain evidence="12">E1425</strain>
    </source>
</reference>
<feature type="compositionally biased region" description="Polar residues" evidence="10">
    <location>
        <begin position="105"/>
        <end position="116"/>
    </location>
</feature>
<feature type="region of interest" description="Disordered" evidence="10">
    <location>
        <begin position="140"/>
        <end position="215"/>
    </location>
</feature>
<feature type="transmembrane region" description="Helical" evidence="11">
    <location>
        <begin position="642"/>
        <end position="659"/>
    </location>
</feature>
<dbReference type="PANTHER" id="PTHR10408">
    <property type="entry name" value="STEROL O-ACYLTRANSFERASE"/>
    <property type="match status" value="1"/>
</dbReference>
<feature type="transmembrane region" description="Helical" evidence="11">
    <location>
        <begin position="671"/>
        <end position="693"/>
    </location>
</feature>
<comment type="caution">
    <text evidence="12">The sequence shown here is derived from an EMBL/GenBank/DDBJ whole genome shotgun (WGS) entry which is preliminary data.</text>
</comment>
<keyword evidence="8" id="KW-0012">Acyltransferase</keyword>
<dbReference type="GO" id="GO:0008204">
    <property type="term" value="P:ergosterol metabolic process"/>
    <property type="evidence" value="ECO:0007669"/>
    <property type="project" value="TreeGrafter"/>
</dbReference>
<accession>A0A9P3HBE3</accession>
<keyword evidence="6 11" id="KW-1133">Transmembrane helix</keyword>
<keyword evidence="7 11" id="KW-0472">Membrane</keyword>
<evidence type="ECO:0000256" key="7">
    <source>
        <dbReference type="ARBA" id="ARBA00023136"/>
    </source>
</evidence>
<dbReference type="Proteomes" id="UP000827284">
    <property type="component" value="Unassembled WGS sequence"/>
</dbReference>
<dbReference type="GO" id="GO:0034737">
    <property type="term" value="F:ergosterol O-acyltransferase activity"/>
    <property type="evidence" value="ECO:0007669"/>
    <property type="project" value="TreeGrafter"/>
</dbReference>
<organism evidence="12 13">
    <name type="scientific">Entomortierella parvispora</name>
    <dbReference type="NCBI Taxonomy" id="205924"/>
    <lineage>
        <taxon>Eukaryota</taxon>
        <taxon>Fungi</taxon>
        <taxon>Fungi incertae sedis</taxon>
        <taxon>Mucoromycota</taxon>
        <taxon>Mortierellomycotina</taxon>
        <taxon>Mortierellomycetes</taxon>
        <taxon>Mortierellales</taxon>
        <taxon>Mortierellaceae</taxon>
        <taxon>Entomortierella</taxon>
    </lineage>
</organism>
<feature type="compositionally biased region" description="Basic and acidic residues" evidence="10">
    <location>
        <begin position="201"/>
        <end position="214"/>
    </location>
</feature>
<evidence type="ECO:0000256" key="3">
    <source>
        <dbReference type="ARBA" id="ARBA00022679"/>
    </source>
</evidence>
<evidence type="ECO:0000256" key="6">
    <source>
        <dbReference type="ARBA" id="ARBA00022989"/>
    </source>
</evidence>
<feature type="transmembrane region" description="Helical" evidence="11">
    <location>
        <begin position="537"/>
        <end position="565"/>
    </location>
</feature>
<comment type="similarity">
    <text evidence="2">Belongs to the membrane-bound acyltransferase family. Sterol o-acyltransferase subfamily.</text>
</comment>
<dbReference type="Pfam" id="PF03062">
    <property type="entry name" value="MBOAT"/>
    <property type="match status" value="1"/>
</dbReference>
<dbReference type="EMBL" id="BQFW01000008">
    <property type="protein sequence ID" value="GJJ73308.1"/>
    <property type="molecule type" value="Genomic_DNA"/>
</dbReference>
<gene>
    <name evidence="12" type="ORF">EMPS_05666</name>
</gene>
<evidence type="ECO:0000256" key="11">
    <source>
        <dbReference type="SAM" id="Phobius"/>
    </source>
</evidence>
<dbReference type="AlphaFoldDB" id="A0A9P3HBE3"/>
<protein>
    <submittedName>
        <fullName evidence="12">Sterol O-acyltransferase</fullName>
    </submittedName>
</protein>
<dbReference type="PANTHER" id="PTHR10408:SF9">
    <property type="entry name" value="STEROL O-ACYLTRANSFERASE 2-RELATED"/>
    <property type="match status" value="1"/>
</dbReference>
<evidence type="ECO:0000256" key="9">
    <source>
        <dbReference type="ARBA" id="ARBA00023568"/>
    </source>
</evidence>
<keyword evidence="3" id="KW-0808">Transferase</keyword>
<evidence type="ECO:0000256" key="4">
    <source>
        <dbReference type="ARBA" id="ARBA00022692"/>
    </source>
</evidence>
<name>A0A9P3HBE3_9FUNG</name>
<feature type="transmembrane region" description="Helical" evidence="11">
    <location>
        <begin position="301"/>
        <end position="320"/>
    </location>
</feature>
<evidence type="ECO:0000256" key="8">
    <source>
        <dbReference type="ARBA" id="ARBA00023315"/>
    </source>
</evidence>
<evidence type="ECO:0000256" key="2">
    <source>
        <dbReference type="ARBA" id="ARBA00009010"/>
    </source>
</evidence>
<dbReference type="GO" id="GO:0005789">
    <property type="term" value="C:endoplasmic reticulum membrane"/>
    <property type="evidence" value="ECO:0007669"/>
    <property type="project" value="UniProtKB-SubCell"/>
</dbReference>
<feature type="transmembrane region" description="Helical" evidence="11">
    <location>
        <begin position="326"/>
        <end position="348"/>
    </location>
</feature>
<feature type="compositionally biased region" description="Low complexity" evidence="10">
    <location>
        <begin position="39"/>
        <end position="49"/>
    </location>
</feature>
<feature type="compositionally biased region" description="Basic and acidic residues" evidence="10">
    <location>
        <begin position="21"/>
        <end position="31"/>
    </location>
</feature>
<feature type="region of interest" description="Disordered" evidence="10">
    <location>
        <begin position="64"/>
        <end position="127"/>
    </location>
</feature>
<keyword evidence="5" id="KW-0256">Endoplasmic reticulum</keyword>
<keyword evidence="4 11" id="KW-0812">Transmembrane</keyword>
<evidence type="ECO:0000313" key="13">
    <source>
        <dbReference type="Proteomes" id="UP000827284"/>
    </source>
</evidence>
<feature type="compositionally biased region" description="Basic and acidic residues" evidence="10">
    <location>
        <begin position="370"/>
        <end position="391"/>
    </location>
</feature>
<evidence type="ECO:0000256" key="1">
    <source>
        <dbReference type="ARBA" id="ARBA00004477"/>
    </source>
</evidence>
<comment type="function">
    <text evidence="9">Sterol O-acyltransferase that catalyzes the formation of stery esters.</text>
</comment>
<proteinExistence type="inferred from homology"/>
<dbReference type="InterPro" id="IPR004299">
    <property type="entry name" value="MBOAT_fam"/>
</dbReference>
<evidence type="ECO:0000313" key="12">
    <source>
        <dbReference type="EMBL" id="GJJ73308.1"/>
    </source>
</evidence>
<comment type="subcellular location">
    <subcellularLocation>
        <location evidence="1">Endoplasmic reticulum membrane</location>
        <topology evidence="1">Multi-pass membrane protein</topology>
    </subcellularLocation>
</comment>
<feature type="region of interest" description="Disordered" evidence="10">
    <location>
        <begin position="1"/>
        <end position="52"/>
    </location>
</feature>